<sequence>MADSEEYPGPYCMKNGISTDWLISMLSNSKDGPDQPNVPDFHDPVKISLPVSDDPENETCPVCLGGCENKSYIKDCMHYFCFACIRQWSLMVETCPVCKVKVTSILHSASSPMEYQELTLSGNSETGKHLCQGVILEMLNSMETNNLTWQSMMIWLKYYYGVNFHELCPSVQAITSRVKNLQKKVQKLSRDRKKTDIEVMKSLPFDLPESRKSESFQEDLKRKHTESVLKVNFKESSVSHTLYASTISACNSLANELCEVKESLTTEQEKKEKIKAKCESQKSVCRNLTRQLKRRSVALDRQKGEKKTLEKEVAIKNKEISKLRKELDSKGEKIENYKTKVSEIRKEKKNVQELNRYHRKRNSDLKNVHAIGDDGNSALSTKLRECNDIIVEKDDVLNQLSERVDELEAMQTSQPAVVTFENGRYTDDVRVTCLDLLSRNVGIQNVEPIIRSVSSNIFKAELGRLPGTSKLAEMLVEARTVSHLQLA</sequence>
<comment type="caution">
    <text evidence="12">The sequence shown here is derived from an EMBL/GenBank/DDBJ whole genome shotgun (WGS) entry which is preliminary data.</text>
</comment>
<dbReference type="EMBL" id="CALNXI010000126">
    <property type="protein sequence ID" value="CAH3019780.1"/>
    <property type="molecule type" value="Genomic_DNA"/>
</dbReference>
<proteinExistence type="predicted"/>
<evidence type="ECO:0000256" key="6">
    <source>
        <dbReference type="ARBA" id="ARBA00022833"/>
    </source>
</evidence>
<dbReference type="InterPro" id="IPR013083">
    <property type="entry name" value="Znf_RING/FYVE/PHD"/>
</dbReference>
<evidence type="ECO:0000313" key="12">
    <source>
        <dbReference type="EMBL" id="CAH3019780.1"/>
    </source>
</evidence>
<dbReference type="InterPro" id="IPR017907">
    <property type="entry name" value="Znf_RING_CS"/>
</dbReference>
<reference evidence="12 13" key="1">
    <citation type="submission" date="2022-05" db="EMBL/GenBank/DDBJ databases">
        <authorList>
            <consortium name="Genoscope - CEA"/>
            <person name="William W."/>
        </authorList>
    </citation>
    <scope>NUCLEOTIDE SEQUENCE [LARGE SCALE GENOMIC DNA]</scope>
</reference>
<evidence type="ECO:0000256" key="5">
    <source>
        <dbReference type="ARBA" id="ARBA00022771"/>
    </source>
</evidence>
<name>A0ABN8LUL3_9CNID</name>
<keyword evidence="13" id="KW-1185">Reference proteome</keyword>
<dbReference type="EC" id="2.3.2.27" evidence="2"/>
<evidence type="ECO:0000256" key="7">
    <source>
        <dbReference type="ARBA" id="ARBA00023015"/>
    </source>
</evidence>
<feature type="domain" description="RING-type" evidence="11">
    <location>
        <begin position="60"/>
        <end position="99"/>
    </location>
</feature>
<dbReference type="SUPFAM" id="SSF57850">
    <property type="entry name" value="RING/U-box"/>
    <property type="match status" value="1"/>
</dbReference>
<dbReference type="Pfam" id="PF13639">
    <property type="entry name" value="zf-RING_2"/>
    <property type="match status" value="1"/>
</dbReference>
<evidence type="ECO:0000256" key="8">
    <source>
        <dbReference type="ARBA" id="ARBA00023163"/>
    </source>
</evidence>
<dbReference type="InterPro" id="IPR001841">
    <property type="entry name" value="Znf_RING"/>
</dbReference>
<dbReference type="PROSITE" id="PS50089">
    <property type="entry name" value="ZF_RING_2"/>
    <property type="match status" value="1"/>
</dbReference>
<comment type="catalytic activity">
    <reaction evidence="1">
        <text>S-ubiquitinyl-[E2 ubiquitin-conjugating enzyme]-L-cysteine + [acceptor protein]-L-lysine = [E2 ubiquitin-conjugating enzyme]-L-cysteine + N(6)-ubiquitinyl-[acceptor protein]-L-lysine.</text>
        <dbReference type="EC" id="2.3.2.27"/>
    </reaction>
</comment>
<evidence type="ECO:0000313" key="13">
    <source>
        <dbReference type="Proteomes" id="UP001159427"/>
    </source>
</evidence>
<evidence type="ECO:0000256" key="4">
    <source>
        <dbReference type="ARBA" id="ARBA00022723"/>
    </source>
</evidence>
<dbReference type="PROSITE" id="PS00518">
    <property type="entry name" value="ZF_RING_1"/>
    <property type="match status" value="1"/>
</dbReference>
<evidence type="ECO:0000256" key="10">
    <source>
        <dbReference type="SAM" id="Coils"/>
    </source>
</evidence>
<gene>
    <name evidence="12" type="ORF">PEVE_00004221</name>
</gene>
<keyword evidence="6" id="KW-0862">Zinc</keyword>
<keyword evidence="4" id="KW-0479">Metal-binding</keyword>
<keyword evidence="7" id="KW-0805">Transcription regulation</keyword>
<evidence type="ECO:0000256" key="1">
    <source>
        <dbReference type="ARBA" id="ARBA00000900"/>
    </source>
</evidence>
<organism evidence="12 13">
    <name type="scientific">Porites evermanni</name>
    <dbReference type="NCBI Taxonomy" id="104178"/>
    <lineage>
        <taxon>Eukaryota</taxon>
        <taxon>Metazoa</taxon>
        <taxon>Cnidaria</taxon>
        <taxon>Anthozoa</taxon>
        <taxon>Hexacorallia</taxon>
        <taxon>Scleractinia</taxon>
        <taxon>Fungiina</taxon>
        <taxon>Poritidae</taxon>
        <taxon>Porites</taxon>
    </lineage>
</organism>
<evidence type="ECO:0000259" key="11">
    <source>
        <dbReference type="PROSITE" id="PS50089"/>
    </source>
</evidence>
<protein>
    <recommendedName>
        <fullName evidence="2">RING-type E3 ubiquitin transferase</fullName>
        <ecNumber evidence="2">2.3.2.27</ecNumber>
    </recommendedName>
</protein>
<dbReference type="PANTHER" id="PTHR46077">
    <property type="entry name" value="E3 UBIQUITIN-PROTEIN LIGASE TOPORS"/>
    <property type="match status" value="1"/>
</dbReference>
<dbReference type="PANTHER" id="PTHR46077:SF1">
    <property type="entry name" value="TOP1 BINDING ARGININE_SERINE RICH PROTEIN, E3 UBIQUITIN LIGASE"/>
    <property type="match status" value="1"/>
</dbReference>
<feature type="coiled-coil region" evidence="10">
    <location>
        <begin position="271"/>
        <end position="354"/>
    </location>
</feature>
<dbReference type="Gene3D" id="3.30.40.10">
    <property type="entry name" value="Zinc/RING finger domain, C3HC4 (zinc finger)"/>
    <property type="match status" value="1"/>
</dbReference>
<evidence type="ECO:0000256" key="2">
    <source>
        <dbReference type="ARBA" id="ARBA00012483"/>
    </source>
</evidence>
<keyword evidence="8" id="KW-0804">Transcription</keyword>
<evidence type="ECO:0000256" key="9">
    <source>
        <dbReference type="PROSITE-ProRule" id="PRU00175"/>
    </source>
</evidence>
<feature type="coiled-coil region" evidence="10">
    <location>
        <begin position="171"/>
        <end position="198"/>
    </location>
</feature>
<evidence type="ECO:0000256" key="3">
    <source>
        <dbReference type="ARBA" id="ARBA00022679"/>
    </source>
</evidence>
<keyword evidence="5 9" id="KW-0863">Zinc-finger</keyword>
<keyword evidence="3" id="KW-0808">Transferase</keyword>
<dbReference type="SMART" id="SM00184">
    <property type="entry name" value="RING"/>
    <property type="match status" value="1"/>
</dbReference>
<accession>A0ABN8LUL3</accession>
<dbReference type="Proteomes" id="UP001159427">
    <property type="component" value="Unassembled WGS sequence"/>
</dbReference>
<keyword evidence="10" id="KW-0175">Coiled coil</keyword>